<keyword evidence="5 8" id="KW-0472">Membrane</keyword>
<dbReference type="SUPFAM" id="SSF53850">
    <property type="entry name" value="Periplasmic binding protein-like II"/>
    <property type="match status" value="1"/>
</dbReference>
<keyword evidence="4 8" id="KW-1133">Transmembrane helix</keyword>
<evidence type="ECO:0000256" key="4">
    <source>
        <dbReference type="ARBA" id="ARBA00022989"/>
    </source>
</evidence>
<evidence type="ECO:0000256" key="2">
    <source>
        <dbReference type="ARBA" id="ARBA00022475"/>
    </source>
</evidence>
<dbReference type="AlphaFoldDB" id="A0A6P8YWZ9"/>
<keyword evidence="7" id="KW-0325">Glycoprotein</keyword>
<feature type="transmembrane region" description="Helical" evidence="8">
    <location>
        <begin position="281"/>
        <end position="301"/>
    </location>
</feature>
<accession>A0A6P8YWZ9</accession>
<evidence type="ECO:0000256" key="8">
    <source>
        <dbReference type="SAM" id="Phobius"/>
    </source>
</evidence>
<keyword evidence="3 8" id="KW-0812">Transmembrane</keyword>
<evidence type="ECO:0000256" key="6">
    <source>
        <dbReference type="ARBA" id="ARBA00023170"/>
    </source>
</evidence>
<protein>
    <submittedName>
        <fullName evidence="10">Uncharacterized protein LOC117571636</fullName>
    </submittedName>
</protein>
<comment type="subcellular location">
    <subcellularLocation>
        <location evidence="1">Cell membrane</location>
        <topology evidence="1">Multi-pass membrane protein</topology>
    </subcellularLocation>
</comment>
<organism evidence="9 10">
    <name type="scientific">Drosophila albomicans</name>
    <name type="common">Fruit fly</name>
    <dbReference type="NCBI Taxonomy" id="7291"/>
    <lineage>
        <taxon>Eukaryota</taxon>
        <taxon>Metazoa</taxon>
        <taxon>Ecdysozoa</taxon>
        <taxon>Arthropoda</taxon>
        <taxon>Hexapoda</taxon>
        <taxon>Insecta</taxon>
        <taxon>Pterygota</taxon>
        <taxon>Neoptera</taxon>
        <taxon>Endopterygota</taxon>
        <taxon>Diptera</taxon>
        <taxon>Brachycera</taxon>
        <taxon>Muscomorpha</taxon>
        <taxon>Ephydroidea</taxon>
        <taxon>Drosophilidae</taxon>
        <taxon>Drosophila</taxon>
    </lineage>
</organism>
<dbReference type="PANTHER" id="PTHR42643:SF39">
    <property type="entry name" value="IONOTROPIC RECEPTOR 56A-RELATED"/>
    <property type="match status" value="1"/>
</dbReference>
<evidence type="ECO:0000256" key="7">
    <source>
        <dbReference type="ARBA" id="ARBA00023180"/>
    </source>
</evidence>
<reference evidence="10" key="1">
    <citation type="submission" date="2025-08" db="UniProtKB">
        <authorList>
            <consortium name="RefSeq"/>
        </authorList>
    </citation>
    <scope>IDENTIFICATION</scope>
    <source>
        <strain evidence="10">15112-1751.03</strain>
        <tissue evidence="10">Whole Adult</tissue>
    </source>
</reference>
<evidence type="ECO:0000313" key="10">
    <source>
        <dbReference type="RefSeq" id="XP_034109752.1"/>
    </source>
</evidence>
<dbReference type="InterPro" id="IPR052192">
    <property type="entry name" value="Insect_Ionotropic_Sensory_Rcpt"/>
</dbReference>
<evidence type="ECO:0000256" key="3">
    <source>
        <dbReference type="ARBA" id="ARBA00022692"/>
    </source>
</evidence>
<sequence>MLYYTNRKGQHMHAGYMHAVMLEFIKRYNGTLNILRFKDHLSIGHIAEEMLATKRIDFVCHPKEPKWNISGTVPLYILKDYILVPHAQPIASYWYFAQPFTRETWLALIAIVAYGIIMFYVSSGSERSEFGVHLLSSWCHLLFLPQPRVSFINWQQSVIHFILILGGFVLTNMYISVLKSMLTSGLFEPQANTLEDLIHAPYRLITDKYYAVYFKNATSVPDEVIDNAFVVPTDELDFNRANLNTSFMYIVYEDRMDGLLYQQHLLKAPRFKRMPESIMDGLMSIPVASSLPYLNMLNIYLSRIFEYGIFHKMKNDAYMSAIDSGLYKLMRNEDDGLIPYDLNFYFFPIVLWGIGLTCAGLSFLLELLRWRMA</sequence>
<keyword evidence="9" id="KW-1185">Reference proteome</keyword>
<evidence type="ECO:0000256" key="1">
    <source>
        <dbReference type="ARBA" id="ARBA00004651"/>
    </source>
</evidence>
<feature type="transmembrane region" description="Helical" evidence="8">
    <location>
        <begin position="105"/>
        <end position="122"/>
    </location>
</feature>
<evidence type="ECO:0000256" key="5">
    <source>
        <dbReference type="ARBA" id="ARBA00023136"/>
    </source>
</evidence>
<dbReference type="OrthoDB" id="5984008at2759"/>
<dbReference type="GeneID" id="117571636"/>
<feature type="transmembrane region" description="Helical" evidence="8">
    <location>
        <begin position="158"/>
        <end position="177"/>
    </location>
</feature>
<proteinExistence type="predicted"/>
<name>A0A6P8YWZ9_DROAB</name>
<keyword evidence="6" id="KW-0675">Receptor</keyword>
<keyword evidence="2" id="KW-1003">Cell membrane</keyword>
<evidence type="ECO:0000313" key="9">
    <source>
        <dbReference type="Proteomes" id="UP000515160"/>
    </source>
</evidence>
<gene>
    <name evidence="10" type="primary">LOC117571636</name>
</gene>
<dbReference type="Proteomes" id="UP000515160">
    <property type="component" value="Chromosome 3"/>
</dbReference>
<dbReference type="RefSeq" id="XP_034109752.1">
    <property type="nucleotide sequence ID" value="XM_034253861.1"/>
</dbReference>
<dbReference type="GO" id="GO:0005886">
    <property type="term" value="C:plasma membrane"/>
    <property type="evidence" value="ECO:0007669"/>
    <property type="project" value="UniProtKB-SubCell"/>
</dbReference>
<feature type="transmembrane region" description="Helical" evidence="8">
    <location>
        <begin position="344"/>
        <end position="368"/>
    </location>
</feature>
<dbReference type="PANTHER" id="PTHR42643">
    <property type="entry name" value="IONOTROPIC RECEPTOR 20A-RELATED"/>
    <property type="match status" value="1"/>
</dbReference>